<name>A0A015K276_RHIIW</name>
<feature type="region of interest" description="Disordered" evidence="1">
    <location>
        <begin position="21"/>
        <end position="41"/>
    </location>
</feature>
<reference evidence="2 3" key="1">
    <citation type="submission" date="2014-02" db="EMBL/GenBank/DDBJ databases">
        <title>Single nucleus genome sequencing reveals high similarity among nuclei of an endomycorrhizal fungus.</title>
        <authorList>
            <person name="Lin K."/>
            <person name="Geurts R."/>
            <person name="Zhang Z."/>
            <person name="Limpens E."/>
            <person name="Saunders D.G."/>
            <person name="Mu D."/>
            <person name="Pang E."/>
            <person name="Cao H."/>
            <person name="Cha H."/>
            <person name="Lin T."/>
            <person name="Zhou Q."/>
            <person name="Shang Y."/>
            <person name="Li Y."/>
            <person name="Ivanov S."/>
            <person name="Sharma T."/>
            <person name="Velzen R.V."/>
            <person name="Ruijter N.D."/>
            <person name="Aanen D.K."/>
            <person name="Win J."/>
            <person name="Kamoun S."/>
            <person name="Bisseling T."/>
            <person name="Huang S."/>
        </authorList>
    </citation>
    <scope>NUCLEOTIDE SEQUENCE [LARGE SCALE GENOMIC DNA]</scope>
    <source>
        <strain evidence="3">DAOM197198w</strain>
    </source>
</reference>
<feature type="compositionally biased region" description="Basic and acidic residues" evidence="1">
    <location>
        <begin position="25"/>
        <end position="34"/>
    </location>
</feature>
<accession>A0A015K276</accession>
<evidence type="ECO:0000256" key="1">
    <source>
        <dbReference type="SAM" id="MobiDB-lite"/>
    </source>
</evidence>
<evidence type="ECO:0000313" key="3">
    <source>
        <dbReference type="Proteomes" id="UP000022910"/>
    </source>
</evidence>
<organism evidence="2 3">
    <name type="scientific">Rhizophagus irregularis (strain DAOM 197198w)</name>
    <name type="common">Glomus intraradices</name>
    <dbReference type="NCBI Taxonomy" id="1432141"/>
    <lineage>
        <taxon>Eukaryota</taxon>
        <taxon>Fungi</taxon>
        <taxon>Fungi incertae sedis</taxon>
        <taxon>Mucoromycota</taxon>
        <taxon>Glomeromycotina</taxon>
        <taxon>Glomeromycetes</taxon>
        <taxon>Glomerales</taxon>
        <taxon>Glomeraceae</taxon>
        <taxon>Rhizophagus</taxon>
    </lineage>
</organism>
<proteinExistence type="predicted"/>
<comment type="caution">
    <text evidence="2">The sequence shown here is derived from an EMBL/GenBank/DDBJ whole genome shotgun (WGS) entry which is preliminary data.</text>
</comment>
<protein>
    <submittedName>
        <fullName evidence="2">Uncharacterized protein</fullName>
    </submittedName>
</protein>
<keyword evidence="3" id="KW-1185">Reference proteome</keyword>
<evidence type="ECO:0000313" key="2">
    <source>
        <dbReference type="EMBL" id="EXX61489.1"/>
    </source>
</evidence>
<gene>
    <name evidence="2" type="ORF">RirG_170750</name>
</gene>
<dbReference type="AlphaFoldDB" id="A0A015K276"/>
<dbReference type="EMBL" id="JEMT01025511">
    <property type="protein sequence ID" value="EXX61489.1"/>
    <property type="molecule type" value="Genomic_DNA"/>
</dbReference>
<dbReference type="HOGENOM" id="CLU_2251532_0_0_1"/>
<dbReference type="OrthoDB" id="2341437at2759"/>
<dbReference type="Proteomes" id="UP000022910">
    <property type="component" value="Unassembled WGS sequence"/>
</dbReference>
<sequence>MIRENIIITVRKNLCSPKASGSEIFDTHNSETRNRQHQPSVQAQPTVQLANQISQNKSKIFTYGKRSILIIVIVQSIRNMWDFTDQYFYETSNVEISISSINSY</sequence>